<evidence type="ECO:0000313" key="4">
    <source>
        <dbReference type="Proteomes" id="UP000241158"/>
    </source>
</evidence>
<organism evidence="3 4">
    <name type="scientific">Phyllobacterium endophyticum</name>
    <dbReference type="NCBI Taxonomy" id="1149773"/>
    <lineage>
        <taxon>Bacteria</taxon>
        <taxon>Pseudomonadati</taxon>
        <taxon>Pseudomonadota</taxon>
        <taxon>Alphaproteobacteria</taxon>
        <taxon>Hyphomicrobiales</taxon>
        <taxon>Phyllobacteriaceae</taxon>
        <taxon>Phyllobacterium</taxon>
    </lineage>
</organism>
<reference evidence="4" key="1">
    <citation type="submission" date="2017-11" db="EMBL/GenBank/DDBJ databases">
        <authorList>
            <person name="Kuznetsova I."/>
            <person name="Sazanova A."/>
            <person name="Chirak E."/>
            <person name="Safronova V."/>
            <person name="Willems A."/>
        </authorList>
    </citation>
    <scope>NUCLEOTIDE SEQUENCE [LARGE SCALE GENOMIC DNA]</scope>
    <source>
        <strain evidence="4">PEPV15</strain>
    </source>
</reference>
<dbReference type="Pfam" id="PF09527">
    <property type="entry name" value="ATPase_gene1"/>
    <property type="match status" value="1"/>
</dbReference>
<keyword evidence="4" id="KW-1185">Reference proteome</keyword>
<evidence type="ECO:0000313" key="3">
    <source>
        <dbReference type="EMBL" id="PSH60309.1"/>
    </source>
</evidence>
<evidence type="ECO:0000256" key="1">
    <source>
        <dbReference type="SAM" id="MobiDB-lite"/>
    </source>
</evidence>
<name>A0A2P7B1G4_9HYPH</name>
<dbReference type="InterPro" id="IPR032820">
    <property type="entry name" value="ATPase_put"/>
</dbReference>
<keyword evidence="2" id="KW-1133">Transmembrane helix</keyword>
<proteinExistence type="predicted"/>
<accession>A0A2P7B1G4</accession>
<dbReference type="AlphaFoldDB" id="A0A2P7B1G4"/>
<feature type="region of interest" description="Disordered" evidence="1">
    <location>
        <begin position="1"/>
        <end position="62"/>
    </location>
</feature>
<sequence length="138" mass="14427">MPLATGKDPDKSGSVGSTPDAGKMLTSEELESRRRSLEAKLVSSHAARKSGSNDKGTETASGVAQAMKLSSEFIAGVLVGAGLGWLADRFLGTSPWGLIILLLLGFCAGTLNILRSAGRVAENRGLQSIKDSERDKPE</sequence>
<dbReference type="Proteomes" id="UP000241158">
    <property type="component" value="Unassembled WGS sequence"/>
</dbReference>
<gene>
    <name evidence="3" type="ORF">CU100_06370</name>
</gene>
<comment type="caution">
    <text evidence="3">The sequence shown here is derived from an EMBL/GenBank/DDBJ whole genome shotgun (WGS) entry which is preliminary data.</text>
</comment>
<dbReference type="EMBL" id="PGGN01000001">
    <property type="protein sequence ID" value="PSH60309.1"/>
    <property type="molecule type" value="Genomic_DNA"/>
</dbReference>
<feature type="transmembrane region" description="Helical" evidence="2">
    <location>
        <begin position="93"/>
        <end position="114"/>
    </location>
</feature>
<keyword evidence="2" id="KW-0472">Membrane</keyword>
<protein>
    <submittedName>
        <fullName evidence="3">ATP synthase subunit</fullName>
    </submittedName>
</protein>
<dbReference type="OrthoDB" id="15401at2"/>
<evidence type="ECO:0000256" key="2">
    <source>
        <dbReference type="SAM" id="Phobius"/>
    </source>
</evidence>
<keyword evidence="2" id="KW-0812">Transmembrane</keyword>